<dbReference type="GO" id="GO:0022857">
    <property type="term" value="F:transmembrane transporter activity"/>
    <property type="evidence" value="ECO:0007669"/>
    <property type="project" value="InterPro"/>
</dbReference>
<dbReference type="PANTHER" id="PTHR42770:SF4">
    <property type="entry name" value="ARGININE_ORNITHINE ANTIPORTER-RELATED"/>
    <property type="match status" value="1"/>
</dbReference>
<dbReference type="AlphaFoldDB" id="A0A6I1MMD1"/>
<dbReference type="InterPro" id="IPR050367">
    <property type="entry name" value="APC_superfamily"/>
</dbReference>
<feature type="transmembrane region" description="Helical" evidence="9">
    <location>
        <begin position="390"/>
        <end position="410"/>
    </location>
</feature>
<protein>
    <submittedName>
        <fullName evidence="10">Amino acid permease</fullName>
    </submittedName>
</protein>
<dbReference type="PANTHER" id="PTHR42770">
    <property type="entry name" value="AMINO ACID TRANSPORTER-RELATED"/>
    <property type="match status" value="1"/>
</dbReference>
<evidence type="ECO:0000256" key="2">
    <source>
        <dbReference type="ARBA" id="ARBA00008220"/>
    </source>
</evidence>
<feature type="transmembrane region" description="Helical" evidence="9">
    <location>
        <begin position="152"/>
        <end position="172"/>
    </location>
</feature>
<feature type="transmembrane region" description="Helical" evidence="9">
    <location>
        <begin position="121"/>
        <end position="140"/>
    </location>
</feature>
<keyword evidence="6" id="KW-0029">Amino-acid transport</keyword>
<keyword evidence="7 9" id="KW-1133">Transmembrane helix</keyword>
<dbReference type="RefSeq" id="WP_152891301.1">
    <property type="nucleotide sequence ID" value="NZ_WHJC01000271.1"/>
</dbReference>
<sequence>MRKVGLFGLIAIVIGSMLGGGIFNLPGEMAQNAVAGASIIAWLITGIGVFFIAKVFQVLSFERGDITSGIYYYAKEGFGNYIGFNSAWGYWLSNAIGNVSFAILFVDALTKFFPAIKGSNGLIGTIISTILIWAVVLLVAKGMKTATAFNNIATIAKIVPIIIAIFLLFVSFKMHIFTKNLWVTNITMDGLTLGSISSQIKDAMLQTLWVFVGVEGAVVISGRAKNSRDVGIATIIGYVFVLICYVLIVELSYGSVPQENLMAFKDPSLAGVLKYTYGNWADILIDIGVIISVLGAWVSWTILTAEIPLAVAEDKMFPKFLAKVNKENAAIAALIFNAAIMQITYFFAMFANNAFEAITNVATEMVLIPYVLSALFLVKISYEDKKWRNFIYGICGTIYSLFMIFTSGLMNLLECTSLYALGIIFLIITTHEQGSKMFNHKWEKYFCYVLTIVGIAAIFIMKFK</sequence>
<feature type="transmembrane region" description="Helical" evidence="9">
    <location>
        <begin position="33"/>
        <end position="53"/>
    </location>
</feature>
<feature type="transmembrane region" description="Helical" evidence="9">
    <location>
        <begin position="330"/>
        <end position="351"/>
    </location>
</feature>
<accession>A0A6I1MMD1</accession>
<proteinExistence type="inferred from homology"/>
<dbReference type="Gene3D" id="1.20.1740.10">
    <property type="entry name" value="Amino acid/polyamine transporter I"/>
    <property type="match status" value="1"/>
</dbReference>
<feature type="transmembrane region" description="Helical" evidence="9">
    <location>
        <begin position="88"/>
        <end position="109"/>
    </location>
</feature>
<dbReference type="GO" id="GO:0006865">
    <property type="term" value="P:amino acid transport"/>
    <property type="evidence" value="ECO:0007669"/>
    <property type="project" value="UniProtKB-KW"/>
</dbReference>
<dbReference type="PIRSF" id="PIRSF006060">
    <property type="entry name" value="AA_transporter"/>
    <property type="match status" value="1"/>
</dbReference>
<dbReference type="NCBIfam" id="TIGR00905">
    <property type="entry name" value="2A0302"/>
    <property type="match status" value="1"/>
</dbReference>
<evidence type="ECO:0000256" key="6">
    <source>
        <dbReference type="ARBA" id="ARBA00022970"/>
    </source>
</evidence>
<evidence type="ECO:0000256" key="3">
    <source>
        <dbReference type="ARBA" id="ARBA00022448"/>
    </source>
</evidence>
<dbReference type="OrthoDB" id="178667at2"/>
<comment type="subcellular location">
    <subcellularLocation>
        <location evidence="1">Cell membrane</location>
        <topology evidence="1">Multi-pass membrane protein</topology>
    </subcellularLocation>
</comment>
<name>A0A6I1MMD1_9CLOT</name>
<evidence type="ECO:0000256" key="7">
    <source>
        <dbReference type="ARBA" id="ARBA00022989"/>
    </source>
</evidence>
<dbReference type="InterPro" id="IPR002293">
    <property type="entry name" value="AA/rel_permease1"/>
</dbReference>
<feature type="transmembrane region" description="Helical" evidence="9">
    <location>
        <begin position="445"/>
        <end position="463"/>
    </location>
</feature>
<evidence type="ECO:0000256" key="1">
    <source>
        <dbReference type="ARBA" id="ARBA00004651"/>
    </source>
</evidence>
<keyword evidence="8 9" id="KW-0472">Membrane</keyword>
<keyword evidence="11" id="KW-1185">Reference proteome</keyword>
<keyword evidence="5 9" id="KW-0812">Transmembrane</keyword>
<comment type="similarity">
    <text evidence="2">Belongs to the amino acid-polyamine-organocation (APC) superfamily. Basic amino acid/polyamine antiporter (APA) (TC 2.A.3.2) family.</text>
</comment>
<feature type="transmembrane region" description="Helical" evidence="9">
    <location>
        <begin position="283"/>
        <end position="309"/>
    </location>
</feature>
<reference evidence="10 11" key="1">
    <citation type="submission" date="2019-10" db="EMBL/GenBank/DDBJ databases">
        <title>The Genome Sequence of Clostridium tarantellae Isolated from Fish Brain.</title>
        <authorList>
            <person name="Bano L."/>
            <person name="Kiel M."/>
            <person name="Sales G."/>
            <person name="Doxey A.C."/>
            <person name="Mansfield M.J."/>
            <person name="Schiavone M."/>
            <person name="Rossetto O."/>
            <person name="Pirazzini M."/>
            <person name="Dobrindt U."/>
            <person name="Montecucco C."/>
        </authorList>
    </citation>
    <scope>NUCLEOTIDE SEQUENCE [LARGE SCALE GENOMIC DNA]</scope>
    <source>
        <strain evidence="10 11">DSM 3997</strain>
    </source>
</reference>
<evidence type="ECO:0000313" key="11">
    <source>
        <dbReference type="Proteomes" id="UP000430345"/>
    </source>
</evidence>
<feature type="transmembrane region" description="Helical" evidence="9">
    <location>
        <begin position="6"/>
        <end position="26"/>
    </location>
</feature>
<keyword evidence="3" id="KW-0813">Transport</keyword>
<evidence type="ECO:0000256" key="8">
    <source>
        <dbReference type="ARBA" id="ARBA00023136"/>
    </source>
</evidence>
<gene>
    <name evidence="10" type="ORF">GBZ86_13015</name>
</gene>
<organism evidence="10 11">
    <name type="scientific">Clostridium tarantellae</name>
    <dbReference type="NCBI Taxonomy" id="39493"/>
    <lineage>
        <taxon>Bacteria</taxon>
        <taxon>Bacillati</taxon>
        <taxon>Bacillota</taxon>
        <taxon>Clostridia</taxon>
        <taxon>Eubacteriales</taxon>
        <taxon>Clostridiaceae</taxon>
        <taxon>Clostridium</taxon>
    </lineage>
</organism>
<dbReference type="Proteomes" id="UP000430345">
    <property type="component" value="Unassembled WGS sequence"/>
</dbReference>
<evidence type="ECO:0000256" key="5">
    <source>
        <dbReference type="ARBA" id="ARBA00022692"/>
    </source>
</evidence>
<comment type="caution">
    <text evidence="10">The sequence shown here is derived from an EMBL/GenBank/DDBJ whole genome shotgun (WGS) entry which is preliminary data.</text>
</comment>
<evidence type="ECO:0000313" key="10">
    <source>
        <dbReference type="EMBL" id="MPQ44656.1"/>
    </source>
</evidence>
<dbReference type="GO" id="GO:0005886">
    <property type="term" value="C:plasma membrane"/>
    <property type="evidence" value="ECO:0007669"/>
    <property type="project" value="UniProtKB-SubCell"/>
</dbReference>
<evidence type="ECO:0000256" key="9">
    <source>
        <dbReference type="SAM" id="Phobius"/>
    </source>
</evidence>
<dbReference type="InterPro" id="IPR004754">
    <property type="entry name" value="Amino_acid_antiprt"/>
</dbReference>
<keyword evidence="4" id="KW-1003">Cell membrane</keyword>
<dbReference type="EMBL" id="WHJC01000271">
    <property type="protein sequence ID" value="MPQ44656.1"/>
    <property type="molecule type" value="Genomic_DNA"/>
</dbReference>
<feature type="transmembrane region" description="Helical" evidence="9">
    <location>
        <begin position="357"/>
        <end position="378"/>
    </location>
</feature>
<evidence type="ECO:0000256" key="4">
    <source>
        <dbReference type="ARBA" id="ARBA00022475"/>
    </source>
</evidence>
<feature type="transmembrane region" description="Helical" evidence="9">
    <location>
        <begin position="230"/>
        <end position="248"/>
    </location>
</feature>
<dbReference type="Pfam" id="PF13520">
    <property type="entry name" value="AA_permease_2"/>
    <property type="match status" value="1"/>
</dbReference>